<protein>
    <submittedName>
        <fullName evidence="2">DUF2188 domain-containing protein</fullName>
    </submittedName>
</protein>
<dbReference type="Proteomes" id="UP000321204">
    <property type="component" value="Chromosome"/>
</dbReference>
<dbReference type="KEGG" id="fgg:FSB75_12600"/>
<dbReference type="EMBL" id="CP042433">
    <property type="protein sequence ID" value="QEC56701.1"/>
    <property type="molecule type" value="Genomic_DNA"/>
</dbReference>
<dbReference type="InterPro" id="IPR018691">
    <property type="entry name" value="DUF2188"/>
</dbReference>
<organism evidence="2 3">
    <name type="scientific">Flavisolibacter ginsenosidimutans</name>
    <dbReference type="NCBI Taxonomy" id="661481"/>
    <lineage>
        <taxon>Bacteria</taxon>
        <taxon>Pseudomonadati</taxon>
        <taxon>Bacteroidota</taxon>
        <taxon>Chitinophagia</taxon>
        <taxon>Chitinophagales</taxon>
        <taxon>Chitinophagaceae</taxon>
        <taxon>Flavisolibacter</taxon>
    </lineage>
</organism>
<gene>
    <name evidence="2" type="ORF">FSB75_12600</name>
</gene>
<reference evidence="2 3" key="1">
    <citation type="journal article" date="2015" name="Int. J. Syst. Evol. Microbiol.">
        <title>Flavisolibacter ginsenosidimutans sp. nov., with ginsenoside-converting activity isolated from soil used for cultivating ginseng.</title>
        <authorList>
            <person name="Zhao Y."/>
            <person name="Liu Q."/>
            <person name="Kang M.S."/>
            <person name="Jin F."/>
            <person name="Yu H."/>
            <person name="Im W.T."/>
        </authorList>
    </citation>
    <scope>NUCLEOTIDE SEQUENCE [LARGE SCALE GENOMIC DNA]</scope>
    <source>
        <strain evidence="2 3">Gsoil 636</strain>
    </source>
</reference>
<evidence type="ECO:0000313" key="2">
    <source>
        <dbReference type="EMBL" id="QEC56701.1"/>
    </source>
</evidence>
<proteinExistence type="predicted"/>
<dbReference type="RefSeq" id="WP_146787958.1">
    <property type="nucleotide sequence ID" value="NZ_BAABIO010000003.1"/>
</dbReference>
<keyword evidence="3" id="KW-1185">Reference proteome</keyword>
<dbReference type="OrthoDB" id="8858565at2"/>
<evidence type="ECO:0000313" key="3">
    <source>
        <dbReference type="Proteomes" id="UP000321204"/>
    </source>
</evidence>
<sequence length="73" mass="7956">MGKNQHVVPNNGQWSVKGEGNSKYTATTDTQKQAIEIAREIAQNQGSELVIHGRNGQIRAKDSHGNDVYPPKG</sequence>
<evidence type="ECO:0000256" key="1">
    <source>
        <dbReference type="SAM" id="MobiDB-lite"/>
    </source>
</evidence>
<dbReference type="AlphaFoldDB" id="A0A5B8UJ28"/>
<accession>A0A5B8UJ28</accession>
<dbReference type="Pfam" id="PF09954">
    <property type="entry name" value="DUF2188"/>
    <property type="match status" value="1"/>
</dbReference>
<name>A0A5B8UJ28_9BACT</name>
<feature type="region of interest" description="Disordered" evidence="1">
    <location>
        <begin position="1"/>
        <end position="27"/>
    </location>
</feature>